<dbReference type="InterPro" id="IPR027417">
    <property type="entry name" value="P-loop_NTPase"/>
</dbReference>
<sequence length="274" mass="31573">MELFYKQLRYRCQMLRHCIYRQLHRKKAYPKPLLVFGNQKSGTSAIAALLGIATGKSVLIDLFHRFGARATPVLYGTTSLQQIWGQASPYLDREIIKEPEFIFFSDELRAIYADSLRLFITREPLSNFRSIYNRLGVDGYSTHLDKRKRHEIQKTCPLWLPVVEGPRPELRGGTILETLALRWKYAANLYLESQDQFTLVRYEDFVADRKGTIEHIATRLNLPIKNDITKASTVQFQPPGKPTNTLRFFGDKHAKAAFEICQPEADTLGYCQPT</sequence>
<organism evidence="1 2">
    <name type="scientific">Crateriforma conspicua</name>
    <dbReference type="NCBI Taxonomy" id="2527996"/>
    <lineage>
        <taxon>Bacteria</taxon>
        <taxon>Pseudomonadati</taxon>
        <taxon>Planctomycetota</taxon>
        <taxon>Planctomycetia</taxon>
        <taxon>Planctomycetales</taxon>
        <taxon>Planctomycetaceae</taxon>
        <taxon>Crateriforma</taxon>
    </lineage>
</organism>
<name>A0A5C6FX61_9PLAN</name>
<dbReference type="RefSeq" id="WP_146413967.1">
    <property type="nucleotide sequence ID" value="NZ_SJPZ01000001.1"/>
</dbReference>
<dbReference type="OrthoDB" id="1441538at2"/>
<evidence type="ECO:0000313" key="1">
    <source>
        <dbReference type="EMBL" id="TWU67587.1"/>
    </source>
</evidence>
<evidence type="ECO:0000313" key="2">
    <source>
        <dbReference type="Proteomes" id="UP000316476"/>
    </source>
</evidence>
<dbReference type="SUPFAM" id="SSF52540">
    <property type="entry name" value="P-loop containing nucleoside triphosphate hydrolases"/>
    <property type="match status" value="1"/>
</dbReference>
<reference evidence="1 2" key="1">
    <citation type="submission" date="2019-02" db="EMBL/GenBank/DDBJ databases">
        <title>Deep-cultivation of Planctomycetes and their phenomic and genomic characterization uncovers novel biology.</title>
        <authorList>
            <person name="Wiegand S."/>
            <person name="Jogler M."/>
            <person name="Boedeker C."/>
            <person name="Pinto D."/>
            <person name="Vollmers J."/>
            <person name="Rivas-Marin E."/>
            <person name="Kohn T."/>
            <person name="Peeters S.H."/>
            <person name="Heuer A."/>
            <person name="Rast P."/>
            <person name="Oberbeckmann S."/>
            <person name="Bunk B."/>
            <person name="Jeske O."/>
            <person name="Meyerdierks A."/>
            <person name="Storesund J.E."/>
            <person name="Kallscheuer N."/>
            <person name="Luecker S."/>
            <person name="Lage O.M."/>
            <person name="Pohl T."/>
            <person name="Merkel B.J."/>
            <person name="Hornburger P."/>
            <person name="Mueller R.-W."/>
            <person name="Bruemmer F."/>
            <person name="Labrenz M."/>
            <person name="Spormann A.M."/>
            <person name="Op Den Camp H."/>
            <person name="Overmann J."/>
            <person name="Amann R."/>
            <person name="Jetten M.S.M."/>
            <person name="Mascher T."/>
            <person name="Medema M.H."/>
            <person name="Devos D.P."/>
            <person name="Kaster A.-K."/>
            <person name="Ovreas L."/>
            <person name="Rohde M."/>
            <person name="Galperin M.Y."/>
            <person name="Jogler C."/>
        </authorList>
    </citation>
    <scope>NUCLEOTIDE SEQUENCE [LARGE SCALE GENOMIC DNA]</scope>
    <source>
        <strain evidence="1 2">V7</strain>
    </source>
</reference>
<dbReference type="AlphaFoldDB" id="A0A5C6FX61"/>
<accession>A0A5C6FX61</accession>
<dbReference type="Proteomes" id="UP000316476">
    <property type="component" value="Unassembled WGS sequence"/>
</dbReference>
<gene>
    <name evidence="1" type="ORF">V7x_31620</name>
</gene>
<comment type="caution">
    <text evidence="1">The sequence shown here is derived from an EMBL/GenBank/DDBJ whole genome shotgun (WGS) entry which is preliminary data.</text>
</comment>
<protein>
    <recommendedName>
        <fullName evidence="3">Sulfotransferase domain protein</fullName>
    </recommendedName>
</protein>
<proteinExistence type="predicted"/>
<evidence type="ECO:0008006" key="3">
    <source>
        <dbReference type="Google" id="ProtNLM"/>
    </source>
</evidence>
<dbReference type="EMBL" id="SJPZ01000001">
    <property type="protein sequence ID" value="TWU67587.1"/>
    <property type="molecule type" value="Genomic_DNA"/>
</dbReference>
<dbReference type="Gene3D" id="3.40.50.300">
    <property type="entry name" value="P-loop containing nucleotide triphosphate hydrolases"/>
    <property type="match status" value="1"/>
</dbReference>